<accession>A0ABS1UGL2</accession>
<comment type="similarity">
    <text evidence="1">Belongs to the 'phage' integrase family.</text>
</comment>
<dbReference type="InterPro" id="IPR044068">
    <property type="entry name" value="CB"/>
</dbReference>
<dbReference type="CDD" id="cd01189">
    <property type="entry name" value="INT_ICEBs1_C_like"/>
    <property type="match status" value="1"/>
</dbReference>
<dbReference type="Pfam" id="PF14659">
    <property type="entry name" value="Phage_int_SAM_3"/>
    <property type="match status" value="1"/>
</dbReference>
<keyword evidence="4" id="KW-0233">DNA recombination</keyword>
<protein>
    <submittedName>
        <fullName evidence="8">Site-specific integrase</fullName>
    </submittedName>
</protein>
<evidence type="ECO:0000313" key="9">
    <source>
        <dbReference type="Proteomes" id="UP000661193"/>
    </source>
</evidence>
<feature type="domain" description="Core-binding (CB)" evidence="7">
    <location>
        <begin position="85"/>
        <end position="167"/>
    </location>
</feature>
<dbReference type="PANTHER" id="PTHR30629:SF2">
    <property type="entry name" value="PROPHAGE INTEGRASE INTS-RELATED"/>
    <property type="match status" value="1"/>
</dbReference>
<evidence type="ECO:0000256" key="3">
    <source>
        <dbReference type="ARBA" id="ARBA00023125"/>
    </source>
</evidence>
<dbReference type="Pfam" id="PF00589">
    <property type="entry name" value="Phage_integrase"/>
    <property type="match status" value="1"/>
</dbReference>
<dbReference type="InterPro" id="IPR013762">
    <property type="entry name" value="Integrase-like_cat_sf"/>
</dbReference>
<evidence type="ECO:0000313" key="8">
    <source>
        <dbReference type="EMBL" id="MBL6275354.1"/>
    </source>
</evidence>
<organism evidence="8 9">
    <name type="scientific">Micromonospora fiedleri</name>
    <dbReference type="NCBI Taxonomy" id="1157498"/>
    <lineage>
        <taxon>Bacteria</taxon>
        <taxon>Bacillati</taxon>
        <taxon>Actinomycetota</taxon>
        <taxon>Actinomycetes</taxon>
        <taxon>Micromonosporales</taxon>
        <taxon>Micromonosporaceae</taxon>
        <taxon>Micromonospora</taxon>
    </lineage>
</organism>
<evidence type="ECO:0000256" key="1">
    <source>
        <dbReference type="ARBA" id="ARBA00008857"/>
    </source>
</evidence>
<dbReference type="EMBL" id="JAETXL010000002">
    <property type="protein sequence ID" value="MBL6275354.1"/>
    <property type="molecule type" value="Genomic_DNA"/>
</dbReference>
<evidence type="ECO:0000256" key="4">
    <source>
        <dbReference type="ARBA" id="ARBA00023172"/>
    </source>
</evidence>
<dbReference type="PROSITE" id="PS51900">
    <property type="entry name" value="CB"/>
    <property type="match status" value="1"/>
</dbReference>
<dbReference type="SUPFAM" id="SSF56349">
    <property type="entry name" value="DNA breaking-rejoining enzymes"/>
    <property type="match status" value="1"/>
</dbReference>
<sequence length="437" mass="49490">MATIEKRTTKDGKNTRWRVKWRDGGRRDGDWDGETFDYQADAKRFKALVDANGNHRPSPEQLVEHGFGHLAPAPPAAPVDDPTAMTFRQYALTWLDTLTKPSAETKRKYLERLEKHVFPTLGDVPIASITRRMMREWQTQMMVSGLSRKTIANIRGESLFPIFRAACLPGEDEEPPLRTYNPLEGLALPDGPRFERDILETPEQASILLTAAYEVDPEAADLLLTKLAGGLRWGEVAALPPEAVRKHLGTIEIRQVLRKVEGRWTVQPKPKTKNGYRQVPLHPLVMHVVNQRVEKAGKFLFWAPRGNHWRYEDFYDWRWVKIRHLAESRGLRGHMTMHGLRHSLLTLLATEGLDLPGLKGVAGHAQVSTTMDVYVHHTTAHHEPVRRIVGGFLEAGIQAGEQQRAAGVMRAAEIRGRIHRSSKETAARYADKTRPGR</sequence>
<dbReference type="InterPro" id="IPR050808">
    <property type="entry name" value="Phage_Integrase"/>
</dbReference>
<dbReference type="Gene3D" id="1.10.150.130">
    <property type="match status" value="1"/>
</dbReference>
<name>A0ABS1UGL2_9ACTN</name>
<dbReference type="PANTHER" id="PTHR30629">
    <property type="entry name" value="PROPHAGE INTEGRASE"/>
    <property type="match status" value="1"/>
</dbReference>
<keyword evidence="3 5" id="KW-0238">DNA-binding</keyword>
<keyword evidence="2" id="KW-0229">DNA integration</keyword>
<dbReference type="RefSeq" id="WP_203220344.1">
    <property type="nucleotide sequence ID" value="NZ_JAETXL010000002.1"/>
</dbReference>
<evidence type="ECO:0000256" key="5">
    <source>
        <dbReference type="PROSITE-ProRule" id="PRU01248"/>
    </source>
</evidence>
<dbReference type="InterPro" id="IPR002104">
    <property type="entry name" value="Integrase_catalytic"/>
</dbReference>
<dbReference type="InterPro" id="IPR010998">
    <property type="entry name" value="Integrase_recombinase_N"/>
</dbReference>
<evidence type="ECO:0000259" key="7">
    <source>
        <dbReference type="PROSITE" id="PS51900"/>
    </source>
</evidence>
<proteinExistence type="inferred from homology"/>
<feature type="domain" description="Tyr recombinase" evidence="6">
    <location>
        <begin position="195"/>
        <end position="387"/>
    </location>
</feature>
<dbReference type="Proteomes" id="UP000661193">
    <property type="component" value="Unassembled WGS sequence"/>
</dbReference>
<keyword evidence="9" id="KW-1185">Reference proteome</keyword>
<gene>
    <name evidence="8" type="ORF">JMF97_04165</name>
</gene>
<dbReference type="InterPro" id="IPR011010">
    <property type="entry name" value="DNA_brk_join_enz"/>
</dbReference>
<reference evidence="8 9" key="1">
    <citation type="submission" date="2021-01" db="EMBL/GenBank/DDBJ databases">
        <title>Genome sequencing of Micromonospora fiedleri MG-37.</title>
        <authorList>
            <person name="Moreland P.E.J."/>
            <person name="Stach J.E.M."/>
        </authorList>
    </citation>
    <scope>NUCLEOTIDE SEQUENCE [LARGE SCALE GENOMIC DNA]</scope>
    <source>
        <strain evidence="8 9">MG-37</strain>
    </source>
</reference>
<dbReference type="InterPro" id="IPR004107">
    <property type="entry name" value="Integrase_SAM-like_N"/>
</dbReference>
<evidence type="ECO:0000259" key="6">
    <source>
        <dbReference type="PROSITE" id="PS51898"/>
    </source>
</evidence>
<dbReference type="PROSITE" id="PS51898">
    <property type="entry name" value="TYR_RECOMBINASE"/>
    <property type="match status" value="1"/>
</dbReference>
<comment type="caution">
    <text evidence="8">The sequence shown here is derived from an EMBL/GenBank/DDBJ whole genome shotgun (WGS) entry which is preliminary data.</text>
</comment>
<evidence type="ECO:0000256" key="2">
    <source>
        <dbReference type="ARBA" id="ARBA00022908"/>
    </source>
</evidence>
<dbReference type="Gene3D" id="1.10.443.10">
    <property type="entry name" value="Intergrase catalytic core"/>
    <property type="match status" value="1"/>
</dbReference>